<accession>A0ABR4QPW8</accession>
<feature type="region of interest" description="Disordered" evidence="2">
    <location>
        <begin position="563"/>
        <end position="600"/>
    </location>
</feature>
<comment type="caution">
    <text evidence="5">The sequence shown here is derived from an EMBL/GenBank/DDBJ whole genome shotgun (WGS) entry which is preliminary data.</text>
</comment>
<sequence>MLRQGKGGIRPSSDSYEWEASKILKVTKTPIDCLQDNSPKSQDEDEFSAVLNRISSSKSGLKEVIALPQVCIMLCRIVQDKANFPQINLERRSSAGSQIDNAYFSKQTLDASAKGQGDEYTQLNSNDGEEHSDLVLEDKPAGTSVGCVKVVEERYVTISDINTMAARLLKAELSGNRERMDKIRSKLEQLREAQRRNIKVRLTRAVSDSSREAKHYGNFTHLVTANRDGRSAPLCVKEHEGDSFGENYNRSNIHGGKGHQNRHLSDDGDSCSVREMMRQEKLEIRNSYDVQFVSLARRCKDGVDGEYGDAFMNANVKPRSVPRSRLGSDAITDYKRREYAESTCPSCMDHISRYLVMSVRHNMFLSLPEHASLSRGHCFLTPLEHVGAMTRVDEAAVEEACAFKRDLCRMAALWKGKGASYVFMEVASYSNLFKHHVQIECVPVRREAMDELPSYFKKAMLDIGSEWDQNKRILSLERPGTGAYKAIPPNFGYFCVEFGIDGGGYAKVIEDWSAFPLHFGREVLAGVLGKSADKWRKPKKDSMEQLRRKAVEFEERWVTVERNANKHDSTTQNTEIAAATTATAVDDLEPEGPDLPPEMP</sequence>
<dbReference type="Proteomes" id="UP001651158">
    <property type="component" value="Unassembled WGS sequence"/>
</dbReference>
<dbReference type="EMBL" id="JAKROA010000001">
    <property type="protein sequence ID" value="KAL5111430.1"/>
    <property type="molecule type" value="Genomic_DNA"/>
</dbReference>
<organism evidence="5 6">
    <name type="scientific">Taenia crassiceps</name>
    <dbReference type="NCBI Taxonomy" id="6207"/>
    <lineage>
        <taxon>Eukaryota</taxon>
        <taxon>Metazoa</taxon>
        <taxon>Spiralia</taxon>
        <taxon>Lophotrochozoa</taxon>
        <taxon>Platyhelminthes</taxon>
        <taxon>Cestoda</taxon>
        <taxon>Eucestoda</taxon>
        <taxon>Cyclophyllidea</taxon>
        <taxon>Taeniidae</taxon>
        <taxon>Taenia</taxon>
    </lineage>
</organism>
<dbReference type="PANTHER" id="PTHR12072:SF5">
    <property type="entry name" value="CWF19-LIKE PROTEIN 2"/>
    <property type="match status" value="1"/>
</dbReference>
<feature type="compositionally biased region" description="Low complexity" evidence="2">
    <location>
        <begin position="570"/>
        <end position="584"/>
    </location>
</feature>
<dbReference type="Pfam" id="PF04677">
    <property type="entry name" value="CwfJ_C_1"/>
    <property type="match status" value="1"/>
</dbReference>
<evidence type="ECO:0000313" key="6">
    <source>
        <dbReference type="Proteomes" id="UP001651158"/>
    </source>
</evidence>
<proteinExistence type="inferred from homology"/>
<evidence type="ECO:0000313" key="5">
    <source>
        <dbReference type="EMBL" id="KAL5111430.1"/>
    </source>
</evidence>
<feature type="domain" description="Cwf19-like protein C-terminal" evidence="3">
    <location>
        <begin position="466"/>
        <end position="558"/>
    </location>
</feature>
<dbReference type="InterPro" id="IPR006768">
    <property type="entry name" value="Cwf19-like_C_dom-1"/>
</dbReference>
<name>A0ABR4QPW8_9CEST</name>
<evidence type="ECO:0000259" key="3">
    <source>
        <dbReference type="Pfam" id="PF04676"/>
    </source>
</evidence>
<comment type="similarity">
    <text evidence="1">Belongs to the CWF19 family.</text>
</comment>
<feature type="region of interest" description="Disordered" evidence="2">
    <location>
        <begin position="114"/>
        <end position="133"/>
    </location>
</feature>
<dbReference type="Pfam" id="PF04676">
    <property type="entry name" value="CwfJ_C_2"/>
    <property type="match status" value="1"/>
</dbReference>
<feature type="domain" description="Cwf19-like C-terminal" evidence="4">
    <location>
        <begin position="333"/>
        <end position="457"/>
    </location>
</feature>
<evidence type="ECO:0000256" key="2">
    <source>
        <dbReference type="SAM" id="MobiDB-lite"/>
    </source>
</evidence>
<dbReference type="InterPro" id="IPR006767">
    <property type="entry name" value="Cwf19-like_C_dom-2"/>
</dbReference>
<keyword evidence="6" id="KW-1185">Reference proteome</keyword>
<evidence type="ECO:0000256" key="1">
    <source>
        <dbReference type="ARBA" id="ARBA00006795"/>
    </source>
</evidence>
<evidence type="ECO:0000259" key="4">
    <source>
        <dbReference type="Pfam" id="PF04677"/>
    </source>
</evidence>
<protein>
    <submittedName>
        <fullName evidence="5">CWF19-like protein 2</fullName>
    </submittedName>
</protein>
<reference evidence="5 6" key="1">
    <citation type="journal article" date="2022" name="Front. Cell. Infect. Microbiol.">
        <title>The Genomes of Two Strains of Taenia crassiceps the Animal Model for the Study of Human Cysticercosis.</title>
        <authorList>
            <person name="Bobes R.J."/>
            <person name="Estrada K."/>
            <person name="Rios-Valencia D.G."/>
            <person name="Calderon-Gallegos A."/>
            <person name="de la Torre P."/>
            <person name="Carrero J.C."/>
            <person name="Sanchez-Flores A."/>
            <person name="Laclette J.P."/>
        </authorList>
    </citation>
    <scope>NUCLEOTIDE SEQUENCE [LARGE SCALE GENOMIC DNA]</scope>
    <source>
        <strain evidence="5">WFUcys</strain>
    </source>
</reference>
<dbReference type="InterPro" id="IPR040194">
    <property type="entry name" value="Cwf19-like"/>
</dbReference>
<gene>
    <name evidence="5" type="ORF">TcWFU_001690</name>
</gene>
<dbReference type="PANTHER" id="PTHR12072">
    <property type="entry name" value="CWF19, CELL CYCLE CONTROL PROTEIN"/>
    <property type="match status" value="1"/>
</dbReference>